<keyword evidence="1" id="KW-0645">Protease</keyword>
<feature type="signal peptide" evidence="9">
    <location>
        <begin position="1"/>
        <end position="24"/>
    </location>
</feature>
<dbReference type="InterPro" id="IPR005073">
    <property type="entry name" value="Peptidase_M74"/>
</dbReference>
<evidence type="ECO:0000256" key="4">
    <source>
        <dbReference type="ARBA" id="ARBA00022764"/>
    </source>
</evidence>
<dbReference type="NCBIfam" id="NF006947">
    <property type="entry name" value="PRK09429.1"/>
    <property type="match status" value="1"/>
</dbReference>
<sequence>MKLFRSVALLAATLATIAPDAALASDNRPAKATFGAMTLGSSQESQPIGFYAKGCQAGAVQLPYDGPNWQVMRLERNRRWGQPQMISFIQQFSRDAAARDGWPGLLIGDISQPRGGPMVNGHASHQIGLDADIWLSPMPRQRLTGQQREQLSAVSMLKKGEYLTIDNRNWSEGQARLIMRAASYPQVQRVFVNPAIKKKLCETWTGDRSFMGKVRPIGGHDSHFHVRLYCPPGVANCKAQPEIQPGDGCGKDLAAWFAPRPARKPTSPMKPPPKPRVMTVGDLPPACQSVLASSSKRGDDNMGLPYAPLASADSSVGTPITTLAAYQEKLTPQPSAATAAMPADPAAVATAADPAPQSPAAATWVSLPDKVPLPRQRPGH</sequence>
<evidence type="ECO:0000256" key="5">
    <source>
        <dbReference type="ARBA" id="ARBA00022801"/>
    </source>
</evidence>
<dbReference type="Pfam" id="PF03411">
    <property type="entry name" value="Peptidase_M74"/>
    <property type="match status" value="1"/>
</dbReference>
<keyword evidence="11" id="KW-1185">Reference proteome</keyword>
<reference evidence="10 11" key="1">
    <citation type="submission" date="2024-06" db="EMBL/GenBank/DDBJ databases">
        <title>Genomic Encyclopedia of Type Strains, Phase IV (KMG-IV): sequencing the most valuable type-strain genomes for metagenomic binning, comparative biology and taxonomic classification.</title>
        <authorList>
            <person name="Goeker M."/>
        </authorList>
    </citation>
    <scope>NUCLEOTIDE SEQUENCE [LARGE SCALE GENOMIC DNA]</scope>
    <source>
        <strain evidence="10 11">DSM 29780</strain>
    </source>
</reference>
<evidence type="ECO:0000256" key="8">
    <source>
        <dbReference type="SAM" id="MobiDB-lite"/>
    </source>
</evidence>
<accession>A0ABV2IZF6</accession>
<proteinExistence type="predicted"/>
<dbReference type="SUPFAM" id="SSF55166">
    <property type="entry name" value="Hedgehog/DD-peptidase"/>
    <property type="match status" value="1"/>
</dbReference>
<gene>
    <name evidence="10" type="ORF">ABID16_002199</name>
</gene>
<evidence type="ECO:0000256" key="7">
    <source>
        <dbReference type="ARBA" id="ARBA00023049"/>
    </source>
</evidence>
<protein>
    <submittedName>
        <fullName evidence="10">Penicillin-insensitive murein endopeptidase</fullName>
        <ecNumber evidence="10">3.4.24.-</ecNumber>
    </submittedName>
</protein>
<evidence type="ECO:0000313" key="10">
    <source>
        <dbReference type="EMBL" id="MET3613870.1"/>
    </source>
</evidence>
<evidence type="ECO:0000256" key="2">
    <source>
        <dbReference type="ARBA" id="ARBA00022723"/>
    </source>
</evidence>
<evidence type="ECO:0000256" key="9">
    <source>
        <dbReference type="SAM" id="SignalP"/>
    </source>
</evidence>
<dbReference type="EMBL" id="JBEPMB010000002">
    <property type="protein sequence ID" value="MET3613870.1"/>
    <property type="molecule type" value="Genomic_DNA"/>
</dbReference>
<keyword evidence="7" id="KW-0482">Metalloprotease</keyword>
<dbReference type="Proteomes" id="UP001549047">
    <property type="component" value="Unassembled WGS sequence"/>
</dbReference>
<keyword evidence="3 9" id="KW-0732">Signal</keyword>
<dbReference type="Gene3D" id="3.30.1380.10">
    <property type="match status" value="1"/>
</dbReference>
<evidence type="ECO:0000313" key="11">
    <source>
        <dbReference type="Proteomes" id="UP001549047"/>
    </source>
</evidence>
<dbReference type="GO" id="GO:0016787">
    <property type="term" value="F:hydrolase activity"/>
    <property type="evidence" value="ECO:0007669"/>
    <property type="project" value="UniProtKB-KW"/>
</dbReference>
<name>A0ABV2IZF6_9HYPH</name>
<organism evidence="10 11">
    <name type="scientific">Rhizobium aquaticum</name>
    <dbReference type="NCBI Taxonomy" id="1549636"/>
    <lineage>
        <taxon>Bacteria</taxon>
        <taxon>Pseudomonadati</taxon>
        <taxon>Pseudomonadota</taxon>
        <taxon>Alphaproteobacteria</taxon>
        <taxon>Hyphomicrobiales</taxon>
        <taxon>Rhizobiaceae</taxon>
        <taxon>Rhizobium/Agrobacterium group</taxon>
        <taxon>Rhizobium</taxon>
    </lineage>
</organism>
<feature type="region of interest" description="Disordered" evidence="8">
    <location>
        <begin position="332"/>
        <end position="380"/>
    </location>
</feature>
<evidence type="ECO:0000256" key="6">
    <source>
        <dbReference type="ARBA" id="ARBA00022833"/>
    </source>
</evidence>
<evidence type="ECO:0000256" key="3">
    <source>
        <dbReference type="ARBA" id="ARBA00022729"/>
    </source>
</evidence>
<dbReference type="EC" id="3.4.24.-" evidence="10"/>
<keyword evidence="4" id="KW-0574">Periplasm</keyword>
<keyword evidence="5 10" id="KW-0378">Hydrolase</keyword>
<feature type="region of interest" description="Disordered" evidence="8">
    <location>
        <begin position="260"/>
        <end position="282"/>
    </location>
</feature>
<comment type="caution">
    <text evidence="10">The sequence shown here is derived from an EMBL/GenBank/DDBJ whole genome shotgun (WGS) entry which is preliminary data.</text>
</comment>
<keyword evidence="6" id="KW-0862">Zinc</keyword>
<keyword evidence="2" id="KW-0479">Metal-binding</keyword>
<evidence type="ECO:0000256" key="1">
    <source>
        <dbReference type="ARBA" id="ARBA00022670"/>
    </source>
</evidence>
<dbReference type="InterPro" id="IPR009045">
    <property type="entry name" value="Zn_M74/Hedgehog-like"/>
</dbReference>
<feature type="chain" id="PRO_5045611021" evidence="9">
    <location>
        <begin position="25"/>
        <end position="380"/>
    </location>
</feature>
<feature type="compositionally biased region" description="Low complexity" evidence="8">
    <location>
        <begin position="332"/>
        <end position="362"/>
    </location>
</feature>